<keyword evidence="1" id="KW-0732">Signal</keyword>
<dbReference type="OrthoDB" id="130870at2157"/>
<dbReference type="NCBIfam" id="TIGR01254">
    <property type="entry name" value="sfuA"/>
    <property type="match status" value="1"/>
</dbReference>
<reference evidence="4" key="1">
    <citation type="submission" date="2016-10" db="EMBL/GenBank/DDBJ databases">
        <authorList>
            <person name="Varghese N."/>
            <person name="Submissions S."/>
        </authorList>
    </citation>
    <scope>NUCLEOTIDE SEQUENCE [LARGE SCALE GENOMIC DNA]</scope>
    <source>
        <strain evidence="4">DSM 13078</strain>
    </source>
</reference>
<feature type="compositionally biased region" description="Gly residues" evidence="2">
    <location>
        <begin position="32"/>
        <end position="45"/>
    </location>
</feature>
<dbReference type="PANTHER" id="PTHR30006">
    <property type="entry name" value="THIAMINE-BINDING PERIPLASMIC PROTEIN-RELATED"/>
    <property type="match status" value="1"/>
</dbReference>
<dbReference type="RefSeq" id="WP_089789404.1">
    <property type="nucleotide sequence ID" value="NZ_FOKW01000010.1"/>
</dbReference>
<dbReference type="Proteomes" id="UP000199161">
    <property type="component" value="Unassembled WGS sequence"/>
</dbReference>
<dbReference type="GO" id="GO:0015888">
    <property type="term" value="P:thiamine transport"/>
    <property type="evidence" value="ECO:0007669"/>
    <property type="project" value="InterPro"/>
</dbReference>
<dbReference type="Pfam" id="PF13343">
    <property type="entry name" value="SBP_bac_6"/>
    <property type="match status" value="1"/>
</dbReference>
<sequence>MRRRTFLASSGALVTTGLAGCSAVDIEDGENGNSGDGGGNDGGDTSGDTEGSVEDDDVLAVGTYSTFVDAPSDSPGVWIKETFEERHDVELEWHTPDQELNYYAERHNQGLEIDPELFLGVRPQNLVRVEENLEGDLFAETDESVLSNAENIGDEYYFDPEGRAVPTFRSHCGIVYDGRNVTEPETFEDLLEDRYESQIALSNPQDSTTGLLFLLWTIDRFDEDGYLDYWSDLMDNDVRVLNSWSDVYTQFEEEEVPVVVSYTNDRVYASRFGNDLEKHRVSTLNDQGYANMAGMARFADGSDDDLAHEFMDFILEPETQAEIANRNVTGPVNEETELPEAYAEYAIEPEETVLFGYDELKGNLTDWLDEWEREVVGSN</sequence>
<dbReference type="EMBL" id="FOKW01000010">
    <property type="protein sequence ID" value="SFC56352.1"/>
    <property type="molecule type" value="Genomic_DNA"/>
</dbReference>
<name>A0A1I1K7T8_NATHA</name>
<evidence type="ECO:0000256" key="2">
    <source>
        <dbReference type="SAM" id="MobiDB-lite"/>
    </source>
</evidence>
<protein>
    <submittedName>
        <fullName evidence="3">Thiamine transport system substrate-binding protein</fullName>
    </submittedName>
</protein>
<proteinExistence type="predicted"/>
<dbReference type="Gene3D" id="3.40.190.10">
    <property type="entry name" value="Periplasmic binding protein-like II"/>
    <property type="match status" value="2"/>
</dbReference>
<keyword evidence="4" id="KW-1185">Reference proteome</keyword>
<dbReference type="AlphaFoldDB" id="A0A1I1K7T8"/>
<feature type="region of interest" description="Disordered" evidence="2">
    <location>
        <begin position="25"/>
        <end position="53"/>
    </location>
</feature>
<organism evidence="3 4">
    <name type="scientific">Natronobacterium haloterrestre</name>
    <name type="common">Halobiforma haloterrestris</name>
    <dbReference type="NCBI Taxonomy" id="148448"/>
    <lineage>
        <taxon>Archaea</taxon>
        <taxon>Methanobacteriati</taxon>
        <taxon>Methanobacteriota</taxon>
        <taxon>Stenosarchaea group</taxon>
        <taxon>Halobacteria</taxon>
        <taxon>Halobacteriales</taxon>
        <taxon>Natrialbaceae</taxon>
        <taxon>Natronobacterium</taxon>
    </lineage>
</organism>
<evidence type="ECO:0000313" key="4">
    <source>
        <dbReference type="Proteomes" id="UP000199161"/>
    </source>
</evidence>
<accession>A0A1I1K7T8</accession>
<dbReference type="GO" id="GO:0030975">
    <property type="term" value="F:thiamine binding"/>
    <property type="evidence" value="ECO:0007669"/>
    <property type="project" value="InterPro"/>
</dbReference>
<evidence type="ECO:0000313" key="3">
    <source>
        <dbReference type="EMBL" id="SFC56352.1"/>
    </source>
</evidence>
<dbReference type="PANTHER" id="PTHR30006:SF2">
    <property type="entry name" value="ABC TRANSPORTER SUBSTRATE-BINDING PROTEIN"/>
    <property type="match status" value="1"/>
</dbReference>
<evidence type="ECO:0000256" key="1">
    <source>
        <dbReference type="ARBA" id="ARBA00022729"/>
    </source>
</evidence>
<dbReference type="PROSITE" id="PS51257">
    <property type="entry name" value="PROKAR_LIPOPROTEIN"/>
    <property type="match status" value="1"/>
</dbReference>
<gene>
    <name evidence="3" type="ORF">SAMN05444422_110131</name>
</gene>
<dbReference type="SUPFAM" id="SSF53850">
    <property type="entry name" value="Periplasmic binding protein-like II"/>
    <property type="match status" value="1"/>
</dbReference>
<dbReference type="InterPro" id="IPR005948">
    <property type="entry name" value="ThiB-like"/>
</dbReference>